<protein>
    <recommendedName>
        <fullName evidence="7">Adenylate cyclase</fullName>
    </recommendedName>
</protein>
<name>A0A176ZCL2_9BRAD</name>
<dbReference type="SUPFAM" id="SSF52540">
    <property type="entry name" value="P-loop containing nucleoside triphosphate hydrolases"/>
    <property type="match status" value="1"/>
</dbReference>
<evidence type="ECO:0000313" key="5">
    <source>
        <dbReference type="EMBL" id="OAF17526.1"/>
    </source>
</evidence>
<dbReference type="Gene3D" id="1.25.40.10">
    <property type="entry name" value="Tetratricopeptide repeat domain"/>
    <property type="match status" value="1"/>
</dbReference>
<dbReference type="InterPro" id="IPR001054">
    <property type="entry name" value="A/G_cyclase"/>
</dbReference>
<feature type="domain" description="SAM" evidence="3">
    <location>
        <begin position="1"/>
        <end position="63"/>
    </location>
</feature>
<dbReference type="EMBL" id="LUUB01000002">
    <property type="protein sequence ID" value="OAF17526.1"/>
    <property type="molecule type" value="Genomic_DNA"/>
</dbReference>
<dbReference type="GO" id="GO:0035556">
    <property type="term" value="P:intracellular signal transduction"/>
    <property type="evidence" value="ECO:0007669"/>
    <property type="project" value="InterPro"/>
</dbReference>
<evidence type="ECO:0000256" key="1">
    <source>
        <dbReference type="ARBA" id="ARBA00022741"/>
    </source>
</evidence>
<keyword evidence="6" id="KW-1185">Reference proteome</keyword>
<dbReference type="InterPro" id="IPR001660">
    <property type="entry name" value="SAM"/>
</dbReference>
<dbReference type="Gene3D" id="1.10.150.50">
    <property type="entry name" value="Transcription Factor, Ets-1"/>
    <property type="match status" value="1"/>
</dbReference>
<dbReference type="GO" id="GO:0004016">
    <property type="term" value="F:adenylate cyclase activity"/>
    <property type="evidence" value="ECO:0007669"/>
    <property type="project" value="TreeGrafter"/>
</dbReference>
<evidence type="ECO:0000259" key="4">
    <source>
        <dbReference type="PROSITE" id="PS50125"/>
    </source>
</evidence>
<feature type="domain" description="Guanylate cyclase" evidence="4">
    <location>
        <begin position="88"/>
        <end position="215"/>
    </location>
</feature>
<dbReference type="CDD" id="cd09487">
    <property type="entry name" value="SAM_superfamily"/>
    <property type="match status" value="1"/>
</dbReference>
<dbReference type="STRING" id="1505087.AYJ54_05105"/>
<dbReference type="AlphaFoldDB" id="A0A176ZCL2"/>
<dbReference type="GO" id="GO:0005737">
    <property type="term" value="C:cytoplasm"/>
    <property type="evidence" value="ECO:0007669"/>
    <property type="project" value="TreeGrafter"/>
</dbReference>
<evidence type="ECO:0008006" key="7">
    <source>
        <dbReference type="Google" id="ProtNLM"/>
    </source>
</evidence>
<sequence>MPSVKEWLASHGLSEYADRFAEHRIEFSILPDLTDKDLKEELGIVPVGDRRKLLRAIADLAGAASTKPKLAPGSEPSPRDEAERRQVTVMFADLVGSTALSTGMDPEDLREVISAYQKCVADTVHHFGGFVARCVGDGVLVYFGYPHAHEDDAERAVRAGLDLVTVVAGLRTPARQQVRVGIATGVVVVGHLIPSGESEERGMVGETPNLAARLQSIAEPNTVVIAESTRRLLGSFFQFDDLGMRSLKGIAGPVRAWAVLRASSVASRFEALHATGLTALVGREQEIEFLRRCHFRAADGEGQVVLLSGEAGIGKSRLTSAFVGLLVGEPHIRLRYSCSPQHVDSALYPIIDQIERAAGLAREDTPRAKLDKLDALLQQTSTSAQDAALFAAMLSLPNDRRYPEAELTPQQRRQRTLQAIVLQIEALARSCPVLMVFEDAHWSDPTSLELLGRVVDRIRTLAVLLIVTFRPEFEPGWVGKPHVTSLSLNRLARREVGAIIDHIVENKPMPADIRQDIIERTDGIPLFVEEMTKAVLEAESESEARRAAALVPSPALAVPASLHASLMARLDRLGPAKELAQIGAAIGREFSHPLLAAVVRKPEAELQAALDRLISAGLLLQRGGAPYPTYCFKHVLVRDAAYSTLLREPRRALHARIAETLESHFADISENQPELIARHYREADDVAKAVAYLSAAGDRALSHSALKEAYEHITQALQLISALPDDDIRRREELKLQTALARTLQEQKGYGDQQVGEAYAKAREFSKRVGDAAMHLAALYGLWAYNYLSGQPAAMLEQANEFLALAQREDEAGPIMVGYRLVGTSRLINGYIADASDALHQALVRYDPDEHGAASPVGRSLRARFGHDVGVTMYSYRSWALWLSGQPADAEKAAESELKRGHALEHDDQSRLYALWHAGMTYVLLGNVDKVAEIGGKLTEFANDRQLPYWQALGDFLCGWCAARAGRAADAVGLLQEGLRLWAQTGSRIFRPICLAFLADAYAADDKPDLAHRTFEEALRIARETGERWAEPEIHRLFGDLLTRGGPSAEGVANYEQAIAVAREQGSRSFELRATTSLARVLSEQGGHAEAHDRLLNIYRFFDSGCDAADLADAKALLDELSSAPQPRGQ</sequence>
<accession>A0A176ZCL2</accession>
<dbReference type="OrthoDB" id="9785312at2"/>
<keyword evidence="2" id="KW-0067">ATP-binding</keyword>
<dbReference type="Gene3D" id="3.30.70.1230">
    <property type="entry name" value="Nucleotide cyclase"/>
    <property type="match status" value="1"/>
</dbReference>
<dbReference type="Proteomes" id="UP000076959">
    <property type="component" value="Unassembled WGS sequence"/>
</dbReference>
<dbReference type="RefSeq" id="WP_063695912.1">
    <property type="nucleotide sequence ID" value="NZ_LUUB01000002.1"/>
</dbReference>
<evidence type="ECO:0000256" key="2">
    <source>
        <dbReference type="ARBA" id="ARBA00022840"/>
    </source>
</evidence>
<dbReference type="PROSITE" id="PS50125">
    <property type="entry name" value="GUANYLATE_CYCLASE_2"/>
    <property type="match status" value="1"/>
</dbReference>
<gene>
    <name evidence="5" type="ORF">AYJ54_05105</name>
</gene>
<dbReference type="PANTHER" id="PTHR16305:SF28">
    <property type="entry name" value="GUANYLATE CYCLASE DOMAIN-CONTAINING PROTEIN"/>
    <property type="match status" value="1"/>
</dbReference>
<dbReference type="PANTHER" id="PTHR16305">
    <property type="entry name" value="TESTICULAR SOLUBLE ADENYLYL CYCLASE"/>
    <property type="match status" value="1"/>
</dbReference>
<evidence type="ECO:0000313" key="6">
    <source>
        <dbReference type="Proteomes" id="UP000076959"/>
    </source>
</evidence>
<dbReference type="SMART" id="SM00454">
    <property type="entry name" value="SAM"/>
    <property type="match status" value="1"/>
</dbReference>
<proteinExistence type="predicted"/>
<dbReference type="Pfam" id="PF00536">
    <property type="entry name" value="SAM_1"/>
    <property type="match status" value="1"/>
</dbReference>
<reference evidence="5 6" key="1">
    <citation type="submission" date="2016-03" db="EMBL/GenBank/DDBJ databases">
        <title>Draft Genome Sequence of the Strain BR 10245 (Bradyrhizobium sp.) isolated from nodules of Centrolobium paraense.</title>
        <authorList>
            <person name="Simoes-Araujo J.L.Sr."/>
            <person name="Barauna A.C."/>
            <person name="Silva K."/>
            <person name="Zilli J.E."/>
        </authorList>
    </citation>
    <scope>NUCLEOTIDE SEQUENCE [LARGE SCALE GENOMIC DNA]</scope>
    <source>
        <strain evidence="5 6">BR 10245</strain>
    </source>
</reference>
<dbReference type="InterPro" id="IPR013761">
    <property type="entry name" value="SAM/pointed_sf"/>
</dbReference>
<dbReference type="GO" id="GO:0005524">
    <property type="term" value="F:ATP binding"/>
    <property type="evidence" value="ECO:0007669"/>
    <property type="project" value="UniProtKB-KW"/>
</dbReference>
<keyword evidence="1" id="KW-0547">Nucleotide-binding</keyword>
<dbReference type="InterPro" id="IPR029787">
    <property type="entry name" value="Nucleotide_cyclase"/>
</dbReference>
<comment type="caution">
    <text evidence="5">The sequence shown here is derived from an EMBL/GenBank/DDBJ whole genome shotgun (WGS) entry which is preliminary data.</text>
</comment>
<evidence type="ECO:0000259" key="3">
    <source>
        <dbReference type="PROSITE" id="PS50105"/>
    </source>
</evidence>
<dbReference type="PROSITE" id="PS50105">
    <property type="entry name" value="SAM_DOMAIN"/>
    <property type="match status" value="1"/>
</dbReference>
<dbReference type="SUPFAM" id="SSF55073">
    <property type="entry name" value="Nucleotide cyclase"/>
    <property type="match status" value="1"/>
</dbReference>
<dbReference type="InterPro" id="IPR041664">
    <property type="entry name" value="AAA_16"/>
</dbReference>
<dbReference type="Pfam" id="PF00211">
    <property type="entry name" value="Guanylate_cyc"/>
    <property type="match status" value="1"/>
</dbReference>
<dbReference type="GO" id="GO:0009190">
    <property type="term" value="P:cyclic nucleotide biosynthetic process"/>
    <property type="evidence" value="ECO:0007669"/>
    <property type="project" value="InterPro"/>
</dbReference>
<dbReference type="SUPFAM" id="SSF47769">
    <property type="entry name" value="SAM/Pointed domain"/>
    <property type="match status" value="1"/>
</dbReference>
<dbReference type="SUPFAM" id="SSF48452">
    <property type="entry name" value="TPR-like"/>
    <property type="match status" value="1"/>
</dbReference>
<dbReference type="SMART" id="SM00044">
    <property type="entry name" value="CYCc"/>
    <property type="match status" value="1"/>
</dbReference>
<dbReference type="Pfam" id="PF13191">
    <property type="entry name" value="AAA_16"/>
    <property type="match status" value="1"/>
</dbReference>
<dbReference type="InterPro" id="IPR011990">
    <property type="entry name" value="TPR-like_helical_dom_sf"/>
</dbReference>
<dbReference type="CDD" id="cd07302">
    <property type="entry name" value="CHD"/>
    <property type="match status" value="1"/>
</dbReference>
<dbReference type="InterPro" id="IPR027417">
    <property type="entry name" value="P-loop_NTPase"/>
</dbReference>
<organism evidence="5 6">
    <name type="scientific">Bradyrhizobium centrolobii</name>
    <dbReference type="NCBI Taxonomy" id="1505087"/>
    <lineage>
        <taxon>Bacteria</taxon>
        <taxon>Pseudomonadati</taxon>
        <taxon>Pseudomonadota</taxon>
        <taxon>Alphaproteobacteria</taxon>
        <taxon>Hyphomicrobiales</taxon>
        <taxon>Nitrobacteraceae</taxon>
        <taxon>Bradyrhizobium</taxon>
    </lineage>
</organism>